<dbReference type="HAMAP" id="MF_00367">
    <property type="entry name" value="GTPase_Era"/>
    <property type="match status" value="1"/>
</dbReference>
<feature type="region of interest" description="G1" evidence="7">
    <location>
        <begin position="10"/>
        <end position="17"/>
    </location>
</feature>
<dbReference type="InterPro" id="IPR006073">
    <property type="entry name" value="GTP-bd"/>
</dbReference>
<dbReference type="InterPro" id="IPR004044">
    <property type="entry name" value="KH_dom_type_2"/>
</dbReference>
<feature type="region of interest" description="G3" evidence="7">
    <location>
        <begin position="57"/>
        <end position="60"/>
    </location>
</feature>
<dbReference type="Gene3D" id="3.40.50.300">
    <property type="entry name" value="P-loop containing nucleotide triphosphate hydrolases"/>
    <property type="match status" value="1"/>
</dbReference>
<comment type="caution">
    <text evidence="11">The sequence shown here is derived from an EMBL/GenBank/DDBJ whole genome shotgun (WGS) entry which is preliminary data.</text>
</comment>
<dbReference type="NCBIfam" id="TIGR00436">
    <property type="entry name" value="era"/>
    <property type="match status" value="1"/>
</dbReference>
<dbReference type="GO" id="GO:0005886">
    <property type="term" value="C:plasma membrane"/>
    <property type="evidence" value="ECO:0007669"/>
    <property type="project" value="UniProtKB-SubCell"/>
</dbReference>
<dbReference type="InterPro" id="IPR027417">
    <property type="entry name" value="P-loop_NTPase"/>
</dbReference>
<dbReference type="CDD" id="cd22534">
    <property type="entry name" value="KH-II_Era"/>
    <property type="match status" value="1"/>
</dbReference>
<dbReference type="Pfam" id="PF01926">
    <property type="entry name" value="MMR_HSR1"/>
    <property type="match status" value="1"/>
</dbReference>
<keyword evidence="6" id="KW-0699">rRNA-binding</keyword>
<accession>A0AAE3V804</accession>
<evidence type="ECO:0000313" key="12">
    <source>
        <dbReference type="Proteomes" id="UP001241537"/>
    </source>
</evidence>
<feature type="domain" description="KH type-2" evidence="9">
    <location>
        <begin position="201"/>
        <end position="278"/>
    </location>
</feature>
<dbReference type="NCBIfam" id="TIGR00231">
    <property type="entry name" value="small_GTP"/>
    <property type="match status" value="1"/>
</dbReference>
<dbReference type="PROSITE" id="PS51713">
    <property type="entry name" value="G_ERA"/>
    <property type="match status" value="1"/>
</dbReference>
<keyword evidence="6" id="KW-0690">Ribosome biogenesis</keyword>
<dbReference type="Pfam" id="PF07650">
    <property type="entry name" value="KH_2"/>
    <property type="match status" value="1"/>
</dbReference>
<feature type="binding site" evidence="6">
    <location>
        <begin position="119"/>
        <end position="122"/>
    </location>
    <ligand>
        <name>GTP</name>
        <dbReference type="ChEBI" id="CHEBI:37565"/>
    </ligand>
</feature>
<evidence type="ECO:0000256" key="3">
    <source>
        <dbReference type="ARBA" id="ARBA00022741"/>
    </source>
</evidence>
<dbReference type="CDD" id="cd04163">
    <property type="entry name" value="Era"/>
    <property type="match status" value="1"/>
</dbReference>
<dbReference type="GO" id="GO:0005829">
    <property type="term" value="C:cytosol"/>
    <property type="evidence" value="ECO:0007669"/>
    <property type="project" value="TreeGrafter"/>
</dbReference>
<dbReference type="Gene3D" id="3.30.300.20">
    <property type="match status" value="1"/>
</dbReference>
<keyword evidence="6" id="KW-0472">Membrane</keyword>
<keyword evidence="6" id="KW-0963">Cytoplasm</keyword>
<dbReference type="RefSeq" id="WP_106612717.1">
    <property type="nucleotide sequence ID" value="NZ_JAUSTO010000001.1"/>
</dbReference>
<dbReference type="PANTHER" id="PTHR42698">
    <property type="entry name" value="GTPASE ERA"/>
    <property type="match status" value="1"/>
</dbReference>
<feature type="binding site" evidence="6">
    <location>
        <begin position="57"/>
        <end position="61"/>
    </location>
    <ligand>
        <name>GTP</name>
        <dbReference type="ChEBI" id="CHEBI:37565"/>
    </ligand>
</feature>
<evidence type="ECO:0000256" key="2">
    <source>
        <dbReference type="ARBA" id="ARBA00020484"/>
    </source>
</evidence>
<keyword evidence="6" id="KW-1003">Cell membrane</keyword>
<gene>
    <name evidence="6" type="primary">era</name>
    <name evidence="11" type="ORF">J2S20_000145</name>
</gene>
<dbReference type="InterPro" id="IPR005662">
    <property type="entry name" value="GTPase_Era-like"/>
</dbReference>
<dbReference type="FunFam" id="3.30.300.20:FF:000003">
    <property type="entry name" value="GTPase Era"/>
    <property type="match status" value="1"/>
</dbReference>
<comment type="subunit">
    <text evidence="6">Monomer.</text>
</comment>
<evidence type="ECO:0000256" key="8">
    <source>
        <dbReference type="RuleBase" id="RU003761"/>
    </source>
</evidence>
<keyword evidence="4 6" id="KW-0694">RNA-binding</keyword>
<dbReference type="GO" id="GO:0000028">
    <property type="term" value="P:ribosomal small subunit assembly"/>
    <property type="evidence" value="ECO:0007669"/>
    <property type="project" value="TreeGrafter"/>
</dbReference>
<dbReference type="SUPFAM" id="SSF54814">
    <property type="entry name" value="Prokaryotic type KH domain (KH-domain type II)"/>
    <property type="match status" value="1"/>
</dbReference>
<evidence type="ECO:0000256" key="1">
    <source>
        <dbReference type="ARBA" id="ARBA00007921"/>
    </source>
</evidence>
<evidence type="ECO:0000256" key="6">
    <source>
        <dbReference type="HAMAP-Rule" id="MF_00367"/>
    </source>
</evidence>
<evidence type="ECO:0000313" key="11">
    <source>
        <dbReference type="EMBL" id="MDQ0151471.1"/>
    </source>
</evidence>
<feature type="region of interest" description="G5" evidence="7">
    <location>
        <begin position="149"/>
        <end position="151"/>
    </location>
</feature>
<feature type="binding site" evidence="6">
    <location>
        <begin position="10"/>
        <end position="17"/>
    </location>
    <ligand>
        <name>GTP</name>
        <dbReference type="ChEBI" id="CHEBI:37565"/>
    </ligand>
</feature>
<sequence length="299" mass="33934">MKSGFVALIGRPNVGKSTLMNHLIGQKIAITSEKAQTTRSQIRTVYTDARGQIVFEDTPGMTRAKNKLGRFMVDVAEKTIEEADVLLWIVDATEYIGAAETEIAEKLKKNHRPLVLVVNKTDKVKDRKALAESIEKYQSFARPKELVAVSALRSENLELLLDTLYQLLPEGPMFYDEDTVTEEPMRDIAAELIREQALRLLRDEVPHGIAVTVERMKEREDGIIDLDANIVCERESHKGMIIGRGGQMLKRIGTGARIAIEELTEAKVNLKLWVKVRKEWRDNDTQLKSFGYDMRSLRK</sequence>
<dbReference type="GO" id="GO:0003924">
    <property type="term" value="F:GTPase activity"/>
    <property type="evidence" value="ECO:0007669"/>
    <property type="project" value="UniProtKB-UniRule"/>
</dbReference>
<dbReference type="NCBIfam" id="NF000908">
    <property type="entry name" value="PRK00089.1"/>
    <property type="match status" value="1"/>
</dbReference>
<proteinExistence type="inferred from homology"/>
<evidence type="ECO:0000259" key="9">
    <source>
        <dbReference type="PROSITE" id="PS50823"/>
    </source>
</evidence>
<reference evidence="11" key="1">
    <citation type="submission" date="2023-07" db="EMBL/GenBank/DDBJ databases">
        <title>Genomic Encyclopedia of Type Strains, Phase IV (KMG-IV): sequencing the most valuable type-strain genomes for metagenomic binning, comparative biology and taxonomic classification.</title>
        <authorList>
            <person name="Goeker M."/>
        </authorList>
    </citation>
    <scope>NUCLEOTIDE SEQUENCE</scope>
    <source>
        <strain evidence="11">DSM 19659</strain>
    </source>
</reference>
<comment type="function">
    <text evidence="6">An essential GTPase that binds both GDP and GTP, with rapid nucleotide exchange. Plays a role in 16S rRNA processing and 30S ribosomal subunit biogenesis and possibly also in cell cycle regulation and energy metabolism.</text>
</comment>
<evidence type="ECO:0000259" key="10">
    <source>
        <dbReference type="PROSITE" id="PS51713"/>
    </source>
</evidence>
<dbReference type="PANTHER" id="PTHR42698:SF1">
    <property type="entry name" value="GTPASE ERA, MITOCHONDRIAL"/>
    <property type="match status" value="1"/>
</dbReference>
<keyword evidence="3 6" id="KW-0547">Nucleotide-binding</keyword>
<comment type="similarity">
    <text evidence="1 6 7 8">Belongs to the TRAFAC class TrmE-Era-EngA-EngB-Septin-like GTPase superfamily. Era GTPase family.</text>
</comment>
<dbReference type="PROSITE" id="PS50823">
    <property type="entry name" value="KH_TYPE_2"/>
    <property type="match status" value="1"/>
</dbReference>
<organism evidence="11 12">
    <name type="scientific">Moryella indoligenes</name>
    <dbReference type="NCBI Taxonomy" id="371674"/>
    <lineage>
        <taxon>Bacteria</taxon>
        <taxon>Bacillati</taxon>
        <taxon>Bacillota</taxon>
        <taxon>Clostridia</taxon>
        <taxon>Lachnospirales</taxon>
        <taxon>Lachnospiraceae</taxon>
        <taxon>Moryella</taxon>
    </lineage>
</organism>
<dbReference type="InterPro" id="IPR009019">
    <property type="entry name" value="KH_sf_prok-type"/>
</dbReference>
<dbReference type="EMBL" id="JAUSTO010000001">
    <property type="protein sequence ID" value="MDQ0151471.1"/>
    <property type="molecule type" value="Genomic_DNA"/>
</dbReference>
<dbReference type="InterPro" id="IPR005225">
    <property type="entry name" value="Small_GTP-bd"/>
</dbReference>
<feature type="region of interest" description="G4" evidence="7">
    <location>
        <begin position="119"/>
        <end position="122"/>
    </location>
</feature>
<dbReference type="GO" id="GO:0005525">
    <property type="term" value="F:GTP binding"/>
    <property type="evidence" value="ECO:0007669"/>
    <property type="project" value="UniProtKB-UniRule"/>
</dbReference>
<dbReference type="AlphaFoldDB" id="A0AAE3V804"/>
<dbReference type="SUPFAM" id="SSF52540">
    <property type="entry name" value="P-loop containing nucleoside triphosphate hydrolases"/>
    <property type="match status" value="1"/>
</dbReference>
<name>A0AAE3V804_9FIRM</name>
<dbReference type="InterPro" id="IPR030388">
    <property type="entry name" value="G_ERA_dom"/>
</dbReference>
<keyword evidence="5 6" id="KW-0342">GTP-binding</keyword>
<feature type="domain" description="Era-type G" evidence="10">
    <location>
        <begin position="2"/>
        <end position="170"/>
    </location>
</feature>
<protein>
    <recommendedName>
        <fullName evidence="2 6">GTPase Era</fullName>
    </recommendedName>
</protein>
<keyword evidence="12" id="KW-1185">Reference proteome</keyword>
<feature type="region of interest" description="G2" evidence="7">
    <location>
        <begin position="36"/>
        <end position="40"/>
    </location>
</feature>
<dbReference type="GO" id="GO:0070181">
    <property type="term" value="F:small ribosomal subunit rRNA binding"/>
    <property type="evidence" value="ECO:0007669"/>
    <property type="project" value="UniProtKB-UniRule"/>
</dbReference>
<evidence type="ECO:0000256" key="4">
    <source>
        <dbReference type="ARBA" id="ARBA00022884"/>
    </source>
</evidence>
<dbReference type="GO" id="GO:0043024">
    <property type="term" value="F:ribosomal small subunit binding"/>
    <property type="evidence" value="ECO:0007669"/>
    <property type="project" value="TreeGrafter"/>
</dbReference>
<comment type="subcellular location">
    <subcellularLocation>
        <location evidence="6">Cytoplasm</location>
    </subcellularLocation>
    <subcellularLocation>
        <location evidence="6">Cell membrane</location>
        <topology evidence="6">Peripheral membrane protein</topology>
    </subcellularLocation>
</comment>
<dbReference type="InterPro" id="IPR015946">
    <property type="entry name" value="KH_dom-like_a/b"/>
</dbReference>
<dbReference type="Proteomes" id="UP001241537">
    <property type="component" value="Unassembled WGS sequence"/>
</dbReference>
<evidence type="ECO:0000256" key="7">
    <source>
        <dbReference type="PROSITE-ProRule" id="PRU01050"/>
    </source>
</evidence>
<evidence type="ECO:0000256" key="5">
    <source>
        <dbReference type="ARBA" id="ARBA00023134"/>
    </source>
</evidence>